<evidence type="ECO:0000256" key="6">
    <source>
        <dbReference type="ARBA" id="ARBA00022670"/>
    </source>
</evidence>
<keyword evidence="12" id="KW-0378">Hydrolase</keyword>
<keyword evidence="17" id="KW-0695">RNA-directed DNA polymerase</keyword>
<protein>
    <recommendedName>
        <fullName evidence="5">Ubiquitin carboxyl-terminal hydrolase 7</fullName>
        <ecNumber evidence="3">2.7.7.49</ecNumber>
        <ecNumber evidence="4">3.4.19.12</ecNumber>
    </recommendedName>
    <alternativeName>
        <fullName evidence="20">Ubiquitin thioesterase 7</fullName>
    </alternativeName>
    <alternativeName>
        <fullName evidence="19">Ubiquitin-specific-processing protease 7</fullName>
    </alternativeName>
</protein>
<dbReference type="InterPro" id="IPR018200">
    <property type="entry name" value="USP_CS"/>
</dbReference>
<dbReference type="InterPro" id="IPR001995">
    <property type="entry name" value="Peptidase_A2_cat"/>
</dbReference>
<dbReference type="Gene3D" id="2.40.70.10">
    <property type="entry name" value="Acid Proteases"/>
    <property type="match status" value="1"/>
</dbReference>
<keyword evidence="13" id="KW-0788">Thiol protease</keyword>
<dbReference type="InterPro" id="IPR021109">
    <property type="entry name" value="Peptidase_aspartic_dom_sf"/>
</dbReference>
<evidence type="ECO:0000256" key="20">
    <source>
        <dbReference type="ARBA" id="ARBA00031508"/>
    </source>
</evidence>
<evidence type="ECO:0000256" key="4">
    <source>
        <dbReference type="ARBA" id="ARBA00012759"/>
    </source>
</evidence>
<sequence>MFQILGVDEYDNKSEGEDMDTKEDDPTSISTSDSMLNGDTDLNEEEDDARSEATFRFCVPSFSQLKEKALSPPTFVRNLPWKIMVMQRTNQLQDRQPSKSLGFFLQCNGESESTTWSCNATAELRLINQKKGENFARKIQHLFYSKENDWGFSHFMTWNEVTDPEKGFIKDDQIILEVYVSADAPHGVSWDSKKHTGYVGLKNQGATCYMNSLLQTLFFTNKLRKAVYQMPTENDDSSKSVALALQRVFYELQFSDKPVGTKKLTKSFGWETFDSFMQHDVQELCRVLLDNMESKMKGTCVEGSIPQIFEGKMISFIRCKNISYTSSREELFYDIQLNVKSKRNTPEFWPNDPELWFITLESQFLLNKPSPITNDDTKFSYLISLLPPSTAIEVREFIISPPPDNKYDALKKAIIKCTADSEFKKLQLLLTQEELGDRLPSQLLRHLRQLIGESKAVSDTTLKMLWMQRLPKNIQIILTTQEQASLNSLADLADRVTEITSSPSSSTSTLEKELASLRAEISALKIDLNKKEERIPRSRSRSSSSSRKSSPNIQSKWLLVLVSFSIQAPCKKMHLTLYFQQKSKEPAGKLQQQSVSPVVTDCSNNKSHRLFITDYRNKISFLLDTGAEISVLPPRPEDRRRGPTKFTLTAANNSPIKTYGERFLNLDLGLRRDFKWRFIIADTNKAILGADFMEHFGIIPDIKGKFIIDSLTKLRKRASITNFNSLSPKCSINSYEDKFLNILSHYPSLTKPPSYSTPVKHSVTHHITTKGQPTFSKPRRLNPEKFKIAKSEFEHMMELGLCKRGDGAWASPLHLVPKKNSIDWRPCGDYRRLNAVTQPDCYPIPHIQDFTQSLHGCTIFSKIDLVKAYHHIPINQEDITKTAITTPFGLFEFTRMNFGLKNASQTFQRFMDEVTKGLDFVFVYIDDVLIASKNENDHIQHLHIIFKRLSDHGLTINISKSVFGKPSLEFLGHIIDNKGIKPLPEKIRIVKDFPQPNSTRQLQRFIGLVNYYHRFIKNSSHILAPLYSLLKTKSPNASLNWTSDTLEAFQNIKNALAENTLLNYPQPNSTLSVLVDASNVAVGGVLQQLNDTAWEPISFFSKKLSSAETKYSAFDRELLAAFLSVKHFSYFLDGKTFMLFTDHKPLTYAFTSKSERSPRQERHLNYLSQFSMDIRYVKGSENIVADTLSRIEIETFNHTKVNLDLNAFPEIQEKDKELKTLIDNSNSSQTIKLIKQQVPFCNKLIYCDISTGNPRPFVPENFRRQIFNSLHNLSHPGIRATRKLITQKYFWPKMNRTINHWSKSCLDCQKSKIHRHTITKHGIFPLPSTRFEHVHLDLIGPLPHSENCTHILTAIDRYSKWPEAFPISDKTAISVAKAFFRGWISRYGVPATITTDQGREFESHLFKDLTSLIGTNRIRTTAYNPAANGLVERLHRQIKAAIMASGNTINWIDALPLVLLGIRTSYKEDLKCTAAEMVFGTTLNLPADLLTNSEFKNPDPSNFATQLKNYMSRIRPQPTRQTKQNNIFSHKDLDTCSHVFVRKDFVKRALSPPYEGPFPVVSRSSKTFTVKINDQNKVISVNRLKPAFIENTPQRFHDSSILPPMPDGAEETTPKTSSYTTRYGRHCVALVKALENDMVSVCAVMESFQDYCSVETLHGDNKYDAGEFGFQDAEKGIIFASFPPVLHLHLLRFQYDPMTDTNVKINDRFEFPEKLNLEQFLQKSESTPAKYTLHAVLVHSGDNHGGHYVVFINPRGDGRWCKFDDDVVSRCTKQEAIDHNFGGHEDDITMKHTTNAYMLVYIRDSALHEVLHPVTEKDIPEQLTERLNEEKRQEMQRRKERNEAHLYMSINVLTEDNFVGHQGNDLFDLEKIHFKIFRVKKAATLQEFLEILSVQMNYPVSMIRPWPIVYRSNQTCRPVAIDFDNDMTRPVIDIAENSNPWTIFLETLNPDADKDALPEFDKESEVLLFFKLYDPKACKIAYCGHCYMSITSQASKSDFHPGCCHLLTLMSPPDELIPILNQKAGYPLDTPLLIYEEIKPNMLERLEQLDLTLDTALEELMDGDIIVFQKACYAQIPYSLPTAENYFRDLYYRVEVTFCDKTIPNDPGFTLELSQKMNYTQMANAVAEKLGTHPYLLQFFKMQRIFVDSNSTARQSSFKLATVSVNCDVEEGAIFLNDLEAKSFKEGPGSALRCNYEGNIKDLLVYYKPRQQKRLYYQQLSMNIKELEDKKQFKVTWVNSRLKEDRELVLYPSKSGLVSDLLDEARKELGSTSSLRLLEVMGSKIFALPNPDCYLDSLSYAATKNFRVEEIPQDQMNLAPDETLVPVAHFHKEIFSTFGVPFLLKLKHKETFDKVKDRIQATLDVPDKDFEKFKFAIVSMGSLSTLKMNSTLSTFKNLPFMYLCAGNSCLSRLWIGLEHINKAPKRTRYNYMEKAIKIHN</sequence>
<dbReference type="InterPro" id="IPR001394">
    <property type="entry name" value="Peptidase_C19_UCH"/>
</dbReference>
<dbReference type="Gene3D" id="2.60.210.10">
    <property type="entry name" value="Apoptosis, Tumor Necrosis Factor Receptor Associated Protein 2, Chain A"/>
    <property type="match status" value="1"/>
</dbReference>
<dbReference type="Pfam" id="PF12436">
    <property type="entry name" value="USP7_ICP0_bdg"/>
    <property type="match status" value="1"/>
</dbReference>
<keyword evidence="21" id="KW-0175">Coiled coil</keyword>
<evidence type="ECO:0000256" key="2">
    <source>
        <dbReference type="ARBA" id="ARBA00009085"/>
    </source>
</evidence>
<dbReference type="Pfam" id="PF17921">
    <property type="entry name" value="Integrase_H2C2"/>
    <property type="match status" value="1"/>
</dbReference>
<evidence type="ECO:0000259" key="26">
    <source>
        <dbReference type="PROSITE" id="PS50878"/>
    </source>
</evidence>
<evidence type="ECO:0000256" key="21">
    <source>
        <dbReference type="SAM" id="Coils"/>
    </source>
</evidence>
<dbReference type="InterPro" id="IPR008974">
    <property type="entry name" value="TRAF-like"/>
</dbReference>
<evidence type="ECO:0000256" key="16">
    <source>
        <dbReference type="ARBA" id="ARBA00022908"/>
    </source>
</evidence>
<evidence type="ECO:0000256" key="12">
    <source>
        <dbReference type="ARBA" id="ARBA00022801"/>
    </source>
</evidence>
<dbReference type="Pfam" id="PF00078">
    <property type="entry name" value="RVT_1"/>
    <property type="match status" value="1"/>
</dbReference>
<evidence type="ECO:0000256" key="7">
    <source>
        <dbReference type="ARBA" id="ARBA00022679"/>
    </source>
</evidence>
<dbReference type="PANTHER" id="PTHR37984">
    <property type="entry name" value="PROTEIN CBG26694"/>
    <property type="match status" value="1"/>
</dbReference>
<dbReference type="Pfam" id="PF00665">
    <property type="entry name" value="rve"/>
    <property type="match status" value="1"/>
</dbReference>
<keyword evidence="15" id="KW-0694">RNA-binding</keyword>
<dbReference type="Gene3D" id="3.10.20.90">
    <property type="entry name" value="Phosphatidylinositol 3-kinase Catalytic Subunit, Chain A, domain 1"/>
    <property type="match status" value="3"/>
</dbReference>
<dbReference type="InterPro" id="IPR034132">
    <property type="entry name" value="RP_Saci-like"/>
</dbReference>
<keyword evidence="18" id="KW-0511">Multifunctional enzyme</keyword>
<dbReference type="PROSITE" id="PS50175">
    <property type="entry name" value="ASP_PROT_RETROV"/>
    <property type="match status" value="1"/>
</dbReference>
<keyword evidence="10" id="KW-0255">Endonuclease</keyword>
<feature type="domain" description="Reverse transcriptase" evidence="26">
    <location>
        <begin position="797"/>
        <end position="975"/>
    </location>
</feature>
<dbReference type="InterPro" id="IPR043128">
    <property type="entry name" value="Rev_trsase/Diguanyl_cyclase"/>
</dbReference>
<dbReference type="SUPFAM" id="SSF50630">
    <property type="entry name" value="Acid proteases"/>
    <property type="match status" value="1"/>
</dbReference>
<gene>
    <name evidence="28" type="ORF">LAZ67_2001787</name>
</gene>
<evidence type="ECO:0000313" key="29">
    <source>
        <dbReference type="Proteomes" id="UP001235939"/>
    </source>
</evidence>
<evidence type="ECO:0000256" key="1">
    <source>
        <dbReference type="ARBA" id="ARBA00000707"/>
    </source>
</evidence>
<keyword evidence="11" id="KW-0833">Ubl conjugation pathway</keyword>
<dbReference type="InterPro" id="IPR001584">
    <property type="entry name" value="Integrase_cat-core"/>
</dbReference>
<evidence type="ECO:0000256" key="8">
    <source>
        <dbReference type="ARBA" id="ARBA00022695"/>
    </source>
</evidence>
<keyword evidence="29" id="KW-1185">Reference proteome</keyword>
<dbReference type="EMBL" id="CP092864">
    <property type="protein sequence ID" value="UYV62740.1"/>
    <property type="molecule type" value="Genomic_DNA"/>
</dbReference>
<evidence type="ECO:0000256" key="13">
    <source>
        <dbReference type="ARBA" id="ARBA00022807"/>
    </source>
</evidence>
<evidence type="ECO:0000256" key="22">
    <source>
        <dbReference type="SAM" id="MobiDB-lite"/>
    </source>
</evidence>
<comment type="similarity">
    <text evidence="2">Belongs to the peptidase C19 family.</text>
</comment>
<dbReference type="Pfam" id="PF14533">
    <property type="entry name" value="USP7_C2"/>
    <property type="match status" value="1"/>
</dbReference>
<evidence type="ECO:0000256" key="11">
    <source>
        <dbReference type="ARBA" id="ARBA00022786"/>
    </source>
</evidence>
<dbReference type="InterPro" id="IPR050951">
    <property type="entry name" value="Retrovirus_Pol_polyprotein"/>
</dbReference>
<proteinExistence type="inferred from homology"/>
<dbReference type="CDD" id="cd06094">
    <property type="entry name" value="RP_Saci_like"/>
    <property type="match status" value="1"/>
</dbReference>
<keyword evidence="6" id="KW-0645">Protease</keyword>
<accession>A0ABY6K2G6</accession>
<dbReference type="Gene3D" id="3.10.10.10">
    <property type="entry name" value="HIV Type 1 Reverse Transcriptase, subunit A, domain 1"/>
    <property type="match status" value="1"/>
</dbReference>
<dbReference type="PROSITE" id="PS50144">
    <property type="entry name" value="MATH"/>
    <property type="match status" value="1"/>
</dbReference>
<comment type="catalytic activity">
    <reaction evidence="1">
        <text>Thiol-dependent hydrolysis of ester, thioester, amide, peptide and isopeptide bonds formed by the C-terminal Gly of ubiquitin (a 76-residue protein attached to proteins as an intracellular targeting signal).</text>
        <dbReference type="EC" id="3.4.19.12"/>
    </reaction>
</comment>
<dbReference type="InterPro" id="IPR038765">
    <property type="entry name" value="Papain-like_cys_pep_sf"/>
</dbReference>
<keyword evidence="7" id="KW-0808">Transferase</keyword>
<evidence type="ECO:0000256" key="18">
    <source>
        <dbReference type="ARBA" id="ARBA00023268"/>
    </source>
</evidence>
<evidence type="ECO:0000259" key="24">
    <source>
        <dbReference type="PROSITE" id="PS50175"/>
    </source>
</evidence>
<dbReference type="CDD" id="cd01647">
    <property type="entry name" value="RT_LTR"/>
    <property type="match status" value="1"/>
</dbReference>
<evidence type="ECO:0000256" key="17">
    <source>
        <dbReference type="ARBA" id="ARBA00022918"/>
    </source>
</evidence>
<dbReference type="Pfam" id="PF17919">
    <property type="entry name" value="RT_RNaseH_2"/>
    <property type="match status" value="1"/>
</dbReference>
<evidence type="ECO:0000259" key="25">
    <source>
        <dbReference type="PROSITE" id="PS50235"/>
    </source>
</evidence>
<dbReference type="PROSITE" id="PS00972">
    <property type="entry name" value="USP_1"/>
    <property type="match status" value="1"/>
</dbReference>
<evidence type="ECO:0000256" key="9">
    <source>
        <dbReference type="ARBA" id="ARBA00022722"/>
    </source>
</evidence>
<dbReference type="InterPro" id="IPR012337">
    <property type="entry name" value="RNaseH-like_sf"/>
</dbReference>
<dbReference type="SMART" id="SM00061">
    <property type="entry name" value="MATH"/>
    <property type="match status" value="1"/>
</dbReference>
<dbReference type="CDD" id="cd09274">
    <property type="entry name" value="RNase_HI_RT_Ty3"/>
    <property type="match status" value="1"/>
</dbReference>
<name>A0ABY6K2G6_9ARAC</name>
<dbReference type="InterPro" id="IPR041588">
    <property type="entry name" value="Integrase_H2C2"/>
</dbReference>
<dbReference type="SUPFAM" id="SSF56672">
    <property type="entry name" value="DNA/RNA polymerases"/>
    <property type="match status" value="1"/>
</dbReference>
<evidence type="ECO:0000313" key="28">
    <source>
        <dbReference type="EMBL" id="UYV62740.1"/>
    </source>
</evidence>
<dbReference type="InterPro" id="IPR001969">
    <property type="entry name" value="Aspartic_peptidase_AS"/>
</dbReference>
<dbReference type="SUPFAM" id="SSF53098">
    <property type="entry name" value="Ribonuclease H-like"/>
    <property type="match status" value="1"/>
</dbReference>
<dbReference type="PROSITE" id="PS00141">
    <property type="entry name" value="ASP_PROTEASE"/>
    <property type="match status" value="1"/>
</dbReference>
<dbReference type="PROSITE" id="PS50878">
    <property type="entry name" value="RT_POL"/>
    <property type="match status" value="1"/>
</dbReference>
<dbReference type="Gene3D" id="1.10.340.70">
    <property type="match status" value="1"/>
</dbReference>
<keyword evidence="14" id="KW-0460">Magnesium</keyword>
<evidence type="ECO:0000256" key="5">
    <source>
        <dbReference type="ARBA" id="ARBA00021393"/>
    </source>
</evidence>
<feature type="domain" description="Integrase catalytic" evidence="27">
    <location>
        <begin position="1323"/>
        <end position="1494"/>
    </location>
</feature>
<dbReference type="InterPro" id="IPR028889">
    <property type="entry name" value="USP"/>
</dbReference>
<evidence type="ECO:0000256" key="3">
    <source>
        <dbReference type="ARBA" id="ARBA00012493"/>
    </source>
</evidence>
<dbReference type="CDD" id="cd03772">
    <property type="entry name" value="MATH_HAUSP"/>
    <property type="match status" value="1"/>
</dbReference>
<reference evidence="28 29" key="1">
    <citation type="submission" date="2022-01" db="EMBL/GenBank/DDBJ databases">
        <title>A chromosomal length assembly of Cordylochernes scorpioides.</title>
        <authorList>
            <person name="Zeh D."/>
            <person name="Zeh J."/>
        </authorList>
    </citation>
    <scope>NUCLEOTIDE SEQUENCE [LARGE SCALE GENOMIC DNA]</scope>
    <source>
        <strain evidence="28">IN4F17</strain>
        <tissue evidence="28">Whole Body</tissue>
    </source>
</reference>
<dbReference type="PROSITE" id="PS50994">
    <property type="entry name" value="INTEGRASE"/>
    <property type="match status" value="1"/>
</dbReference>
<dbReference type="Pfam" id="PF22486">
    <property type="entry name" value="MATH_2"/>
    <property type="match status" value="1"/>
</dbReference>
<dbReference type="EC" id="2.7.7.49" evidence="3"/>
<organism evidence="28 29">
    <name type="scientific">Cordylochernes scorpioides</name>
    <dbReference type="NCBI Taxonomy" id="51811"/>
    <lineage>
        <taxon>Eukaryota</taxon>
        <taxon>Metazoa</taxon>
        <taxon>Ecdysozoa</taxon>
        <taxon>Arthropoda</taxon>
        <taxon>Chelicerata</taxon>
        <taxon>Arachnida</taxon>
        <taxon>Pseudoscorpiones</taxon>
        <taxon>Cheliferoidea</taxon>
        <taxon>Chernetidae</taxon>
        <taxon>Cordylochernes</taxon>
    </lineage>
</organism>
<evidence type="ECO:0000259" key="23">
    <source>
        <dbReference type="PROSITE" id="PS50144"/>
    </source>
</evidence>
<dbReference type="Gene3D" id="3.30.70.270">
    <property type="match status" value="2"/>
</dbReference>
<feature type="domain" description="Peptidase A2" evidence="24">
    <location>
        <begin position="619"/>
        <end position="633"/>
    </location>
</feature>
<dbReference type="InterPro" id="IPR024729">
    <property type="entry name" value="USP7_ICP0-binding_dom"/>
</dbReference>
<dbReference type="PANTHER" id="PTHR37984:SF5">
    <property type="entry name" value="PROTEIN NYNRIN-LIKE"/>
    <property type="match status" value="1"/>
</dbReference>
<dbReference type="PROSITE" id="PS50235">
    <property type="entry name" value="USP_3"/>
    <property type="match status" value="1"/>
</dbReference>
<keyword evidence="16" id="KW-0229">DNA integration</keyword>
<dbReference type="Gene3D" id="3.90.70.10">
    <property type="entry name" value="Cysteine proteinases"/>
    <property type="match status" value="2"/>
</dbReference>
<evidence type="ECO:0000256" key="19">
    <source>
        <dbReference type="ARBA" id="ARBA00031500"/>
    </source>
</evidence>
<evidence type="ECO:0000259" key="27">
    <source>
        <dbReference type="PROSITE" id="PS50994"/>
    </source>
</evidence>
<feature type="domain" description="MATH" evidence="23">
    <location>
        <begin position="52"/>
        <end position="180"/>
    </location>
</feature>
<dbReference type="InterPro" id="IPR043502">
    <property type="entry name" value="DNA/RNA_pol_sf"/>
</dbReference>
<keyword evidence="8" id="KW-0548">Nucleotidyltransferase</keyword>
<dbReference type="InterPro" id="IPR041577">
    <property type="entry name" value="RT_RNaseH_2"/>
</dbReference>
<dbReference type="Proteomes" id="UP001235939">
    <property type="component" value="Chromosome 02"/>
</dbReference>
<evidence type="ECO:0000256" key="14">
    <source>
        <dbReference type="ARBA" id="ARBA00022842"/>
    </source>
</evidence>
<feature type="region of interest" description="Disordered" evidence="22">
    <location>
        <begin position="1"/>
        <end position="49"/>
    </location>
</feature>
<feature type="coiled-coil region" evidence="21">
    <location>
        <begin position="507"/>
        <end position="534"/>
    </location>
</feature>
<dbReference type="Pfam" id="PF00443">
    <property type="entry name" value="UCH"/>
    <property type="match status" value="2"/>
</dbReference>
<evidence type="ECO:0000256" key="10">
    <source>
        <dbReference type="ARBA" id="ARBA00022759"/>
    </source>
</evidence>
<feature type="domain" description="USP" evidence="25">
    <location>
        <begin position="199"/>
        <end position="1804"/>
    </location>
</feature>
<dbReference type="InterPro" id="IPR000477">
    <property type="entry name" value="RT_dom"/>
</dbReference>
<evidence type="ECO:0000256" key="15">
    <source>
        <dbReference type="ARBA" id="ARBA00022884"/>
    </source>
</evidence>
<dbReference type="SUPFAM" id="SSF54001">
    <property type="entry name" value="Cysteine proteinases"/>
    <property type="match status" value="1"/>
</dbReference>
<feature type="compositionally biased region" description="Polar residues" evidence="22">
    <location>
        <begin position="27"/>
        <end position="37"/>
    </location>
</feature>
<dbReference type="EC" id="3.4.19.12" evidence="4"/>
<dbReference type="InterPro" id="IPR002083">
    <property type="entry name" value="MATH/TRAF_dom"/>
</dbReference>
<dbReference type="InterPro" id="IPR036397">
    <property type="entry name" value="RNaseH_sf"/>
</dbReference>
<dbReference type="PROSITE" id="PS00973">
    <property type="entry name" value="USP_2"/>
    <property type="match status" value="1"/>
</dbReference>
<dbReference type="InterPro" id="IPR029346">
    <property type="entry name" value="USP_C"/>
</dbReference>
<keyword evidence="9" id="KW-0540">Nuclease</keyword>
<dbReference type="Gene3D" id="3.30.420.10">
    <property type="entry name" value="Ribonuclease H-like superfamily/Ribonuclease H"/>
    <property type="match status" value="1"/>
</dbReference>
<dbReference type="SUPFAM" id="SSF49599">
    <property type="entry name" value="TRAF domain-like"/>
    <property type="match status" value="1"/>
</dbReference>